<name>A0A0C4DT69_MAGP6</name>
<dbReference type="EnsemblFungi" id="MAPG_03128T0">
    <property type="protein sequence ID" value="MAPG_03128T0"/>
    <property type="gene ID" value="MAPG_03128"/>
</dbReference>
<evidence type="ECO:0000313" key="3">
    <source>
        <dbReference type="Proteomes" id="UP000011715"/>
    </source>
</evidence>
<reference evidence="1" key="3">
    <citation type="submission" date="2011-03" db="EMBL/GenBank/DDBJ databases">
        <title>Annotation of Magnaporthe poae ATCC 64411.</title>
        <authorList>
            <person name="Ma L.-J."/>
            <person name="Dead R."/>
            <person name="Young S.K."/>
            <person name="Zeng Q."/>
            <person name="Gargeya S."/>
            <person name="Fitzgerald M."/>
            <person name="Haas B."/>
            <person name="Abouelleil A."/>
            <person name="Alvarado L."/>
            <person name="Arachchi H.M."/>
            <person name="Berlin A."/>
            <person name="Brown A."/>
            <person name="Chapman S.B."/>
            <person name="Chen Z."/>
            <person name="Dunbar C."/>
            <person name="Freedman E."/>
            <person name="Gearin G."/>
            <person name="Gellesch M."/>
            <person name="Goldberg J."/>
            <person name="Griggs A."/>
            <person name="Gujja S."/>
            <person name="Heiman D."/>
            <person name="Howarth C."/>
            <person name="Larson L."/>
            <person name="Lui A."/>
            <person name="MacDonald P.J.P."/>
            <person name="Mehta T."/>
            <person name="Montmayeur A."/>
            <person name="Murphy C."/>
            <person name="Neiman D."/>
            <person name="Pearson M."/>
            <person name="Priest M."/>
            <person name="Roberts A."/>
            <person name="Saif S."/>
            <person name="Shea T."/>
            <person name="Shenoy N."/>
            <person name="Sisk P."/>
            <person name="Stolte C."/>
            <person name="Sykes S."/>
            <person name="Yandava C."/>
            <person name="Wortman J."/>
            <person name="Nusbaum C."/>
            <person name="Birren B."/>
        </authorList>
    </citation>
    <scope>NUCLEOTIDE SEQUENCE</scope>
    <source>
        <strain evidence="1">ATCC 64411</strain>
    </source>
</reference>
<reference evidence="1" key="1">
    <citation type="submission" date="2010-05" db="EMBL/GenBank/DDBJ databases">
        <title>The Genome Sequence of Magnaporthe poae strain ATCC 64411.</title>
        <authorList>
            <consortium name="The Broad Institute Genome Sequencing Platform"/>
            <consortium name="Broad Institute Genome Sequencing Center for Infectious Disease"/>
            <person name="Ma L.-J."/>
            <person name="Dead R."/>
            <person name="Young S."/>
            <person name="Zeng Q."/>
            <person name="Koehrsen M."/>
            <person name="Alvarado L."/>
            <person name="Berlin A."/>
            <person name="Chapman S.B."/>
            <person name="Chen Z."/>
            <person name="Freedman E."/>
            <person name="Gellesch M."/>
            <person name="Goldberg J."/>
            <person name="Griggs A."/>
            <person name="Gujja S."/>
            <person name="Heilman E.R."/>
            <person name="Heiman D."/>
            <person name="Hepburn T."/>
            <person name="Howarth C."/>
            <person name="Jen D."/>
            <person name="Larson L."/>
            <person name="Mehta T."/>
            <person name="Neiman D."/>
            <person name="Pearson M."/>
            <person name="Roberts A."/>
            <person name="Saif S."/>
            <person name="Shea T."/>
            <person name="Shenoy N."/>
            <person name="Sisk P."/>
            <person name="Stolte C."/>
            <person name="Sykes S."/>
            <person name="Walk T."/>
            <person name="White J."/>
            <person name="Yandava C."/>
            <person name="Haas B."/>
            <person name="Nusbaum C."/>
            <person name="Birren B."/>
        </authorList>
    </citation>
    <scope>NUCLEOTIDE SEQUENCE</scope>
    <source>
        <strain evidence="1">ATCC 64411</strain>
    </source>
</reference>
<evidence type="ECO:0000313" key="2">
    <source>
        <dbReference type="EnsemblFungi" id="MAPG_03128T0"/>
    </source>
</evidence>
<sequence length="51" mass="5710">MDGWMDGWGLAAQQWIIASHCEEWMAQYGKPNAVQTAQLTQAYRPPGASEE</sequence>
<evidence type="ECO:0000313" key="1">
    <source>
        <dbReference type="EMBL" id="KLU84083.1"/>
    </source>
</evidence>
<reference evidence="3" key="2">
    <citation type="submission" date="2010-05" db="EMBL/GenBank/DDBJ databases">
        <title>The genome sequence of Magnaporthe poae strain ATCC 64411.</title>
        <authorList>
            <person name="Ma L.-J."/>
            <person name="Dead R."/>
            <person name="Young S."/>
            <person name="Zeng Q."/>
            <person name="Koehrsen M."/>
            <person name="Alvarado L."/>
            <person name="Berlin A."/>
            <person name="Chapman S.B."/>
            <person name="Chen Z."/>
            <person name="Freedman E."/>
            <person name="Gellesch M."/>
            <person name="Goldberg J."/>
            <person name="Griggs A."/>
            <person name="Gujja S."/>
            <person name="Heilman E.R."/>
            <person name="Heiman D."/>
            <person name="Hepburn T."/>
            <person name="Howarth C."/>
            <person name="Jen D."/>
            <person name="Larson L."/>
            <person name="Mehta T."/>
            <person name="Neiman D."/>
            <person name="Pearson M."/>
            <person name="Roberts A."/>
            <person name="Saif S."/>
            <person name="Shea T."/>
            <person name="Shenoy N."/>
            <person name="Sisk P."/>
            <person name="Stolte C."/>
            <person name="Sykes S."/>
            <person name="Walk T."/>
            <person name="White J."/>
            <person name="Yandava C."/>
            <person name="Haas B."/>
            <person name="Nusbaum C."/>
            <person name="Birren B."/>
        </authorList>
    </citation>
    <scope>NUCLEOTIDE SEQUENCE [LARGE SCALE GENOMIC DNA]</scope>
    <source>
        <strain evidence="3">ATCC 64411 / 73-15</strain>
    </source>
</reference>
<dbReference type="EMBL" id="ADBL01000762">
    <property type="status" value="NOT_ANNOTATED_CDS"/>
    <property type="molecule type" value="Genomic_DNA"/>
</dbReference>
<dbReference type="EMBL" id="GL876967">
    <property type="protein sequence ID" value="KLU84083.1"/>
    <property type="molecule type" value="Genomic_DNA"/>
</dbReference>
<proteinExistence type="predicted"/>
<keyword evidence="3" id="KW-1185">Reference proteome</keyword>
<organism evidence="2 3">
    <name type="scientific">Magnaporthiopsis poae (strain ATCC 64411 / 73-15)</name>
    <name type="common">Kentucky bluegrass fungus</name>
    <name type="synonym">Magnaporthe poae</name>
    <dbReference type="NCBI Taxonomy" id="644358"/>
    <lineage>
        <taxon>Eukaryota</taxon>
        <taxon>Fungi</taxon>
        <taxon>Dikarya</taxon>
        <taxon>Ascomycota</taxon>
        <taxon>Pezizomycotina</taxon>
        <taxon>Sordariomycetes</taxon>
        <taxon>Sordariomycetidae</taxon>
        <taxon>Magnaporthales</taxon>
        <taxon>Magnaporthaceae</taxon>
        <taxon>Magnaporthiopsis</taxon>
    </lineage>
</organism>
<reference evidence="2" key="4">
    <citation type="journal article" date="2015" name="G3 (Bethesda)">
        <title>Genome sequences of three phytopathogenic species of the Magnaporthaceae family of fungi.</title>
        <authorList>
            <person name="Okagaki L.H."/>
            <person name="Nunes C.C."/>
            <person name="Sailsbery J."/>
            <person name="Clay B."/>
            <person name="Brown D."/>
            <person name="John T."/>
            <person name="Oh Y."/>
            <person name="Young N."/>
            <person name="Fitzgerald M."/>
            <person name="Haas B.J."/>
            <person name="Zeng Q."/>
            <person name="Young S."/>
            <person name="Adiconis X."/>
            <person name="Fan L."/>
            <person name="Levin J.Z."/>
            <person name="Mitchell T.K."/>
            <person name="Okubara P.A."/>
            <person name="Farman M.L."/>
            <person name="Kohn L.M."/>
            <person name="Birren B."/>
            <person name="Ma L.-J."/>
            <person name="Dean R.A."/>
        </authorList>
    </citation>
    <scope>NUCLEOTIDE SEQUENCE</scope>
    <source>
        <strain evidence="2">ATCC 64411 / 73-15</strain>
    </source>
</reference>
<dbReference type="AlphaFoldDB" id="A0A0C4DT69"/>
<dbReference type="VEuPathDB" id="FungiDB:MAPG_03128"/>
<protein>
    <submittedName>
        <fullName evidence="1 2">Uncharacterized protein</fullName>
    </submittedName>
</protein>
<reference evidence="2" key="5">
    <citation type="submission" date="2015-06" db="UniProtKB">
        <authorList>
            <consortium name="EnsemblFungi"/>
        </authorList>
    </citation>
    <scope>IDENTIFICATION</scope>
    <source>
        <strain evidence="2">ATCC 64411</strain>
    </source>
</reference>
<accession>A0A0C4DT69</accession>
<gene>
    <name evidence="1" type="ORF">MAPG_03128</name>
</gene>
<dbReference type="Proteomes" id="UP000011715">
    <property type="component" value="Unassembled WGS sequence"/>
</dbReference>